<feature type="domain" description="Response regulatory" evidence="3">
    <location>
        <begin position="1"/>
        <end position="129"/>
    </location>
</feature>
<dbReference type="PANTHER" id="PTHR45339:SF3">
    <property type="entry name" value="HISTIDINE KINASE"/>
    <property type="match status" value="1"/>
</dbReference>
<dbReference type="SUPFAM" id="SSF52172">
    <property type="entry name" value="CheY-like"/>
    <property type="match status" value="1"/>
</dbReference>
<reference evidence="4 5" key="1">
    <citation type="submission" date="2024-03" db="EMBL/GenBank/DDBJ databases">
        <authorList>
            <person name="Martinez-Hernandez J."/>
        </authorList>
    </citation>
    <scope>NUCLEOTIDE SEQUENCE [LARGE SCALE GENOMIC DNA]</scope>
</reference>
<evidence type="ECO:0000313" key="4">
    <source>
        <dbReference type="EMBL" id="CAL0317009.1"/>
    </source>
</evidence>
<evidence type="ECO:0000256" key="2">
    <source>
        <dbReference type="PROSITE-ProRule" id="PRU00169"/>
    </source>
</evidence>
<dbReference type="GO" id="GO:0000160">
    <property type="term" value="P:phosphorelay signal transduction system"/>
    <property type="evidence" value="ECO:0007669"/>
    <property type="project" value="InterPro"/>
</dbReference>
<accession>A0AAV1X718</accession>
<protein>
    <recommendedName>
        <fullName evidence="3">Response regulatory domain-containing protein</fullName>
    </recommendedName>
</protein>
<comment type="caution">
    <text evidence="4">The sequence shown here is derived from an EMBL/GenBank/DDBJ whole genome shotgun (WGS) entry which is preliminary data.</text>
</comment>
<name>A0AAV1X718_LUPLU</name>
<gene>
    <name evidence="4" type="ORF">LLUT_LOCUS18069</name>
</gene>
<feature type="modified residue" description="4-aspartylphosphate" evidence="2">
    <location>
        <position position="60"/>
    </location>
</feature>
<dbReference type="InterPro" id="IPR011006">
    <property type="entry name" value="CheY-like_superfamily"/>
</dbReference>
<evidence type="ECO:0000259" key="3">
    <source>
        <dbReference type="PROSITE" id="PS50110"/>
    </source>
</evidence>
<organism evidence="4 5">
    <name type="scientific">Lupinus luteus</name>
    <name type="common">European yellow lupine</name>
    <dbReference type="NCBI Taxonomy" id="3873"/>
    <lineage>
        <taxon>Eukaryota</taxon>
        <taxon>Viridiplantae</taxon>
        <taxon>Streptophyta</taxon>
        <taxon>Embryophyta</taxon>
        <taxon>Tracheophyta</taxon>
        <taxon>Spermatophyta</taxon>
        <taxon>Magnoliopsida</taxon>
        <taxon>eudicotyledons</taxon>
        <taxon>Gunneridae</taxon>
        <taxon>Pentapetalae</taxon>
        <taxon>rosids</taxon>
        <taxon>fabids</taxon>
        <taxon>Fabales</taxon>
        <taxon>Fabaceae</taxon>
        <taxon>Papilionoideae</taxon>
        <taxon>50 kb inversion clade</taxon>
        <taxon>genistoids sensu lato</taxon>
        <taxon>core genistoids</taxon>
        <taxon>Genisteae</taxon>
        <taxon>Lupinus</taxon>
    </lineage>
</organism>
<dbReference type="EMBL" id="CAXHTB010000012">
    <property type="protein sequence ID" value="CAL0317009.1"/>
    <property type="molecule type" value="Genomic_DNA"/>
</dbReference>
<dbReference type="Proteomes" id="UP001497480">
    <property type="component" value="Unassembled WGS sequence"/>
</dbReference>
<sequence length="151" mass="17077">MLEKMGAAVVAVGDGQQAVDALNFILGVEDCRRESLQKERNTRSQKDILTCPSYDLVLMDCQMPKMDGYEATEAIRKSEVGTRFHIPVVALTTHAMSCDEAKYLEVGMDAYLIKPIDFKKMPKMDAYLTQPVRNCRRMIISLGYFFSASFF</sequence>
<proteinExistence type="predicted"/>
<dbReference type="PROSITE" id="PS50110">
    <property type="entry name" value="RESPONSE_REGULATORY"/>
    <property type="match status" value="1"/>
</dbReference>
<keyword evidence="1 2" id="KW-0597">Phosphoprotein</keyword>
<evidence type="ECO:0000313" key="5">
    <source>
        <dbReference type="Proteomes" id="UP001497480"/>
    </source>
</evidence>
<dbReference type="CDD" id="cd17546">
    <property type="entry name" value="REC_hyHK_CKI1_RcsC-like"/>
    <property type="match status" value="1"/>
</dbReference>
<dbReference type="Pfam" id="PF00072">
    <property type="entry name" value="Response_reg"/>
    <property type="match status" value="1"/>
</dbReference>
<dbReference type="SMART" id="SM00448">
    <property type="entry name" value="REC"/>
    <property type="match status" value="1"/>
</dbReference>
<evidence type="ECO:0000256" key="1">
    <source>
        <dbReference type="ARBA" id="ARBA00022553"/>
    </source>
</evidence>
<keyword evidence="5" id="KW-1185">Reference proteome</keyword>
<dbReference type="InterPro" id="IPR001789">
    <property type="entry name" value="Sig_transdc_resp-reg_receiver"/>
</dbReference>
<dbReference type="PANTHER" id="PTHR45339">
    <property type="entry name" value="HYBRID SIGNAL TRANSDUCTION HISTIDINE KINASE J"/>
    <property type="match status" value="1"/>
</dbReference>
<dbReference type="AlphaFoldDB" id="A0AAV1X718"/>
<dbReference type="Gene3D" id="3.40.50.2300">
    <property type="match status" value="1"/>
</dbReference>